<keyword evidence="2" id="KW-1185">Reference proteome</keyword>
<organism evidence="1 2">
    <name type="scientific">Paragemmobacter ruber</name>
    <dbReference type="NCBI Taxonomy" id="1985673"/>
    <lineage>
        <taxon>Bacteria</taxon>
        <taxon>Pseudomonadati</taxon>
        <taxon>Pseudomonadota</taxon>
        <taxon>Alphaproteobacteria</taxon>
        <taxon>Rhodobacterales</taxon>
        <taxon>Paracoccaceae</taxon>
        <taxon>Paragemmobacter</taxon>
    </lineage>
</organism>
<dbReference type="RefSeq" id="WP_161767733.1">
    <property type="nucleotide sequence ID" value="NZ_JAAATW010000003.1"/>
</dbReference>
<sequence length="199" mass="20871">MMVLEETGVVPAAALPVAALADHLRLGTAFQGDLAQAAMLESLLRAALAVVEGRTGKALLAREFRILLGAWRGIAAQALPLAPVSALDEVALVDSAGARVVLEAARYRLERDAHRPRLVMVAGTLPMIPASGRVEIALTAGFGADWADVPADLQQAVMLLAAQFYETRHDAGDGVAGLPLTVQALLERWRTVRLLGGGA</sequence>
<comment type="caution">
    <text evidence="1">The sequence shown here is derived from an EMBL/GenBank/DDBJ whole genome shotgun (WGS) entry which is preliminary data.</text>
</comment>
<dbReference type="CDD" id="cd08054">
    <property type="entry name" value="gp6"/>
    <property type="match status" value="1"/>
</dbReference>
<dbReference type="Proteomes" id="UP001517376">
    <property type="component" value="Unassembled WGS sequence"/>
</dbReference>
<dbReference type="NCBIfam" id="TIGR01560">
    <property type="entry name" value="put_DNA_pack"/>
    <property type="match status" value="1"/>
</dbReference>
<dbReference type="EMBL" id="JAAATW010000003">
    <property type="protein sequence ID" value="NBE08685.1"/>
    <property type="molecule type" value="Genomic_DNA"/>
</dbReference>
<evidence type="ECO:0000313" key="2">
    <source>
        <dbReference type="Proteomes" id="UP001517376"/>
    </source>
</evidence>
<proteinExistence type="predicted"/>
<dbReference type="NCBIfam" id="TIGR02215">
    <property type="entry name" value="phage_chp_gp8"/>
    <property type="match status" value="1"/>
</dbReference>
<reference evidence="2" key="1">
    <citation type="submission" date="2020-01" db="EMBL/GenBank/DDBJ databases">
        <title>Sphingomonas sp. strain CSW-10.</title>
        <authorList>
            <person name="Chen W.-M."/>
        </authorList>
    </citation>
    <scope>NUCLEOTIDE SEQUENCE [LARGE SCALE GENOMIC DNA]</scope>
    <source>
        <strain evidence="2">CCP-1</strain>
    </source>
</reference>
<name>A0ABW9Y7W9_9RHOB</name>
<evidence type="ECO:0008006" key="3">
    <source>
        <dbReference type="Google" id="ProtNLM"/>
    </source>
</evidence>
<evidence type="ECO:0000313" key="1">
    <source>
        <dbReference type="EMBL" id="NBE08685.1"/>
    </source>
</evidence>
<dbReference type="Gene3D" id="1.10.3230.30">
    <property type="entry name" value="Phage gp6-like head-tail connector protein"/>
    <property type="match status" value="1"/>
</dbReference>
<dbReference type="InterPro" id="IPR011738">
    <property type="entry name" value="Phage_CHP"/>
</dbReference>
<protein>
    <recommendedName>
        <fullName evidence="3">PhiE125 gp8 family phage protein</fullName>
    </recommendedName>
</protein>
<gene>
    <name evidence="1" type="ORF">GU920_14180</name>
</gene>
<accession>A0ABW9Y7W9</accession>
<dbReference type="InterPro" id="IPR006450">
    <property type="entry name" value="Phage_HK97_gp6-like"/>
</dbReference>